<protein>
    <submittedName>
        <fullName evidence="1">Uncharacterized protein</fullName>
    </submittedName>
</protein>
<gene>
    <name evidence="1" type="ORF">H257_00589</name>
</gene>
<sequence>MVDHGRDVLVHVKDQGTWVKELYLSLDEDEQKDVLLEIGRLSRVSATTATKQPQSSRRPFCRNMIAAAWGEERVGMIEEEHRALFEVIRNSAPIKNIFDDNIYKTMFNNAWDNLPTQPTLDHLRAFCGGLRQHHVHRTKQLATISEMLGLIAQRDAD</sequence>
<dbReference type="AlphaFoldDB" id="W4HDM1"/>
<name>W4HDM1_APHAT</name>
<accession>W4HDM1</accession>
<dbReference type="EMBL" id="KI913114">
    <property type="protein sequence ID" value="ETV89233.1"/>
    <property type="molecule type" value="Genomic_DNA"/>
</dbReference>
<reference evidence="1" key="1">
    <citation type="submission" date="2013-12" db="EMBL/GenBank/DDBJ databases">
        <title>The Genome Sequence of Aphanomyces astaci APO3.</title>
        <authorList>
            <consortium name="The Broad Institute Genomics Platform"/>
            <person name="Russ C."/>
            <person name="Tyler B."/>
            <person name="van West P."/>
            <person name="Dieguez-Uribeondo J."/>
            <person name="Young S.K."/>
            <person name="Zeng Q."/>
            <person name="Gargeya S."/>
            <person name="Fitzgerald M."/>
            <person name="Abouelleil A."/>
            <person name="Alvarado L."/>
            <person name="Chapman S.B."/>
            <person name="Gainer-Dewar J."/>
            <person name="Goldberg J."/>
            <person name="Griggs A."/>
            <person name="Gujja S."/>
            <person name="Hansen M."/>
            <person name="Howarth C."/>
            <person name="Imamovic A."/>
            <person name="Ireland A."/>
            <person name="Larimer J."/>
            <person name="McCowan C."/>
            <person name="Murphy C."/>
            <person name="Pearson M."/>
            <person name="Poon T.W."/>
            <person name="Priest M."/>
            <person name="Roberts A."/>
            <person name="Saif S."/>
            <person name="Shea T."/>
            <person name="Sykes S."/>
            <person name="Wortman J."/>
            <person name="Nusbaum C."/>
            <person name="Birren B."/>
        </authorList>
    </citation>
    <scope>NUCLEOTIDE SEQUENCE [LARGE SCALE GENOMIC DNA]</scope>
    <source>
        <strain evidence="1">APO3</strain>
    </source>
</reference>
<proteinExistence type="predicted"/>
<dbReference type="RefSeq" id="XP_009821633.1">
    <property type="nucleotide sequence ID" value="XM_009823331.1"/>
</dbReference>
<evidence type="ECO:0000313" key="1">
    <source>
        <dbReference type="EMBL" id="ETV89233.1"/>
    </source>
</evidence>
<organism evidence="1">
    <name type="scientific">Aphanomyces astaci</name>
    <name type="common">Crayfish plague agent</name>
    <dbReference type="NCBI Taxonomy" id="112090"/>
    <lineage>
        <taxon>Eukaryota</taxon>
        <taxon>Sar</taxon>
        <taxon>Stramenopiles</taxon>
        <taxon>Oomycota</taxon>
        <taxon>Saprolegniomycetes</taxon>
        <taxon>Saprolegniales</taxon>
        <taxon>Verrucalvaceae</taxon>
        <taxon>Aphanomyces</taxon>
    </lineage>
</organism>
<dbReference type="VEuPathDB" id="FungiDB:H257_00589"/>
<dbReference type="GeneID" id="20802585"/>